<keyword evidence="2" id="KW-1185">Reference proteome</keyword>
<protein>
    <submittedName>
        <fullName evidence="1">Alkaline phosphatase family protein</fullName>
    </submittedName>
</protein>
<organism evidence="1 2">
    <name type="scientific">Aeromicrobium wangtongii</name>
    <dbReference type="NCBI Taxonomy" id="2969247"/>
    <lineage>
        <taxon>Bacteria</taxon>
        <taxon>Bacillati</taxon>
        <taxon>Actinomycetota</taxon>
        <taxon>Actinomycetes</taxon>
        <taxon>Propionibacteriales</taxon>
        <taxon>Nocardioidaceae</taxon>
        <taxon>Aeromicrobium</taxon>
    </lineage>
</organism>
<dbReference type="PANTHER" id="PTHR10151:SF120">
    <property type="entry name" value="BIS(5'-ADENOSYL)-TRIPHOSPHATASE"/>
    <property type="match status" value="1"/>
</dbReference>
<dbReference type="RefSeq" id="WP_232399189.1">
    <property type="nucleotide sequence ID" value="NZ_CP102173.1"/>
</dbReference>
<dbReference type="SUPFAM" id="SSF53649">
    <property type="entry name" value="Alkaline phosphatase-like"/>
    <property type="match status" value="1"/>
</dbReference>
<dbReference type="PANTHER" id="PTHR10151">
    <property type="entry name" value="ECTONUCLEOTIDE PYROPHOSPHATASE/PHOSPHODIESTERASE"/>
    <property type="match status" value="1"/>
</dbReference>
<evidence type="ECO:0000313" key="2">
    <source>
        <dbReference type="Proteomes" id="UP001316184"/>
    </source>
</evidence>
<accession>A0ABY5MD79</accession>
<dbReference type="EMBL" id="CP102173">
    <property type="protein sequence ID" value="UUP15136.1"/>
    <property type="molecule type" value="Genomic_DNA"/>
</dbReference>
<sequence length="352" mass="38229">MPSVAAAMGVDGFTNTLGLPEAPRYVVFLVDGLGLELLREHAGAAPFLSSLTNVEDVVCGVPSTTVTSLTSLGTGLQGGQHGMVGYTARVPETGRRMNSLKWDQPIDPTVWQPFPTVLQQLREAGISASSVNDAKFEGTGLTVCSQRGVPFHGINSVYERLDVVVDVIESAPRAVTYAYESRLDHTGHSMGCTSAEWREMLTTIDTELAELRDELPRDTVLIVTADHGMLDLPFDQRFDVDLVPRLLDDVTLLAGEARFRHVYTRPGAADEVAARWRSELGDRAVVRTQDGIEDWFGPISDDVRGRIGDVVVASLGDFAVFSSREFGVELKMTGFHGSITEAELRIPVLVAT</sequence>
<gene>
    <name evidence="1" type="ORF">NQV15_07455</name>
</gene>
<dbReference type="Pfam" id="PF01663">
    <property type="entry name" value="Phosphodiest"/>
    <property type="match status" value="1"/>
</dbReference>
<dbReference type="Proteomes" id="UP001316184">
    <property type="component" value="Chromosome"/>
</dbReference>
<proteinExistence type="predicted"/>
<dbReference type="InterPro" id="IPR002591">
    <property type="entry name" value="Phosphodiest/P_Trfase"/>
</dbReference>
<reference evidence="1 2" key="1">
    <citation type="submission" date="2022-08" db="EMBL/GenBank/DDBJ databases">
        <title>novel species in genus Aeromicrobium.</title>
        <authorList>
            <person name="Ye L."/>
        </authorList>
    </citation>
    <scope>NUCLEOTIDE SEQUENCE [LARGE SCALE GENOMIC DNA]</scope>
    <source>
        <strain evidence="2">zg-Y1379</strain>
    </source>
</reference>
<name>A0ABY5MD79_9ACTN</name>
<evidence type="ECO:0000313" key="1">
    <source>
        <dbReference type="EMBL" id="UUP15136.1"/>
    </source>
</evidence>
<dbReference type="Gene3D" id="3.40.720.10">
    <property type="entry name" value="Alkaline Phosphatase, subunit A"/>
    <property type="match status" value="1"/>
</dbReference>
<dbReference type="InterPro" id="IPR017850">
    <property type="entry name" value="Alkaline_phosphatase_core_sf"/>
</dbReference>